<feature type="region of interest" description="Disordered" evidence="2">
    <location>
        <begin position="1560"/>
        <end position="1583"/>
    </location>
</feature>
<feature type="compositionally biased region" description="Basic and acidic residues" evidence="2">
    <location>
        <begin position="121"/>
        <end position="137"/>
    </location>
</feature>
<feature type="compositionally biased region" description="Basic and acidic residues" evidence="2">
    <location>
        <begin position="1560"/>
        <end position="1579"/>
    </location>
</feature>
<dbReference type="PANTHER" id="PTHR43941:SF1">
    <property type="entry name" value="STRUCTURAL MAINTENANCE OF CHROMOSOMES PROTEIN 2"/>
    <property type="match status" value="1"/>
</dbReference>
<feature type="compositionally biased region" description="Polar residues" evidence="2">
    <location>
        <begin position="318"/>
        <end position="327"/>
    </location>
</feature>
<feature type="coiled-coil region" evidence="1">
    <location>
        <begin position="844"/>
        <end position="871"/>
    </location>
</feature>
<comment type="caution">
    <text evidence="3">The sequence shown here is derived from an EMBL/GenBank/DDBJ whole genome shotgun (WGS) entry which is preliminary data.</text>
</comment>
<feature type="coiled-coil region" evidence="1">
    <location>
        <begin position="602"/>
        <end position="671"/>
    </location>
</feature>
<dbReference type="GO" id="GO:0003682">
    <property type="term" value="F:chromatin binding"/>
    <property type="evidence" value="ECO:0007669"/>
    <property type="project" value="TreeGrafter"/>
</dbReference>
<feature type="region of interest" description="Disordered" evidence="2">
    <location>
        <begin position="51"/>
        <end position="79"/>
    </location>
</feature>
<dbReference type="GO" id="GO:0000793">
    <property type="term" value="C:condensed chromosome"/>
    <property type="evidence" value="ECO:0007669"/>
    <property type="project" value="TreeGrafter"/>
</dbReference>
<protein>
    <submittedName>
        <fullName evidence="3">Uncharacterized protein</fullName>
    </submittedName>
</protein>
<accession>A0A507EUI3</accession>
<feature type="region of interest" description="Disordered" evidence="2">
    <location>
        <begin position="1"/>
        <end position="39"/>
    </location>
</feature>
<dbReference type="OrthoDB" id="2148662at2759"/>
<name>A0A507EUI3_9FUNG</name>
<feature type="region of interest" description="Disordered" evidence="2">
    <location>
        <begin position="454"/>
        <end position="482"/>
    </location>
</feature>
<evidence type="ECO:0000256" key="1">
    <source>
        <dbReference type="SAM" id="Coils"/>
    </source>
</evidence>
<dbReference type="SUPFAM" id="SSF57997">
    <property type="entry name" value="Tropomyosin"/>
    <property type="match status" value="1"/>
</dbReference>
<feature type="compositionally biased region" description="Polar residues" evidence="2">
    <location>
        <begin position="194"/>
        <end position="208"/>
    </location>
</feature>
<dbReference type="STRING" id="246404.A0A507EUI3"/>
<feature type="compositionally biased region" description="Polar residues" evidence="2">
    <location>
        <begin position="159"/>
        <end position="175"/>
    </location>
</feature>
<dbReference type="EMBL" id="QEAP01000417">
    <property type="protein sequence ID" value="TPX67017.1"/>
    <property type="molecule type" value="Genomic_DNA"/>
</dbReference>
<reference evidence="3 4" key="1">
    <citation type="journal article" date="2019" name="Sci. Rep.">
        <title>Comparative genomics of chytrid fungi reveal insights into the obligate biotrophic and pathogenic lifestyle of Synchytrium endobioticum.</title>
        <authorList>
            <person name="van de Vossenberg B.T.L.H."/>
            <person name="Warris S."/>
            <person name="Nguyen H.D.T."/>
            <person name="van Gent-Pelzer M.P.E."/>
            <person name="Joly D.L."/>
            <person name="van de Geest H.C."/>
            <person name="Bonants P.J.M."/>
            <person name="Smith D.S."/>
            <person name="Levesque C.A."/>
            <person name="van der Lee T.A.J."/>
        </authorList>
    </citation>
    <scope>NUCLEOTIDE SEQUENCE [LARGE SCALE GENOMIC DNA]</scope>
    <source>
        <strain evidence="3 4">CBS 675.73</strain>
    </source>
</reference>
<dbReference type="GO" id="GO:0000796">
    <property type="term" value="C:condensin complex"/>
    <property type="evidence" value="ECO:0007669"/>
    <property type="project" value="TreeGrafter"/>
</dbReference>
<feature type="coiled-coil region" evidence="1">
    <location>
        <begin position="697"/>
        <end position="815"/>
    </location>
</feature>
<feature type="region of interest" description="Disordered" evidence="2">
    <location>
        <begin position="1710"/>
        <end position="1915"/>
    </location>
</feature>
<feature type="compositionally biased region" description="Low complexity" evidence="2">
    <location>
        <begin position="95"/>
        <end position="108"/>
    </location>
</feature>
<evidence type="ECO:0000256" key="2">
    <source>
        <dbReference type="SAM" id="MobiDB-lite"/>
    </source>
</evidence>
<sequence>MSRANDAGRARLNVNMNSHSQQGHPPPRSAPALGNSGASPFAAALNAQMTQMGQPIPAAQFNQPPFNPQRGASVRAGTVASRERIAPALQRNLTAGPAPGTAHGGPSPVTNSNRLSGLLPPRERRQLPPRIRREVPHVDQLADDSIPPQRQPPPRNPSARINTTVPNNNSRTQDPASAGFESPSEMSFRRPSVRDQSSSLGRDQSSAVNRPPRTDFPRTDFPRSPRIAALDGNLGQFSAVRDYEGVSQSVTALIAAEYTDIGGSGDDNAIKSAFKRPGGPGKSAQRVSVNVVPQHFEQPRTMTASNERPRPPRRETAKSPQSPSQAPLETRPQILDGPLPARPGVSIPQTALAPIRPTFGKESLPGRSPMAPPGHRISAMKQQRPNIPLNVFMMEKGVRGSILKMTVLDESGAEHEVNQLDGDQEEWDESTDDEDENVFRLGKGAKVKKVLSGGQLGKKGVPPTPLLTTSADRGARKERDRALSPVRAAGKALKTPVQTKAPNLPASALRQSVLKFSHGGALAVNSKGKRDDDEVSDAATEEMDDVDYLDSYKKMAVAPVRGANASAAVAPVIPVPASESSSKRSPASNTSDTANVAAISAAAAAAAAAEKAEQEIAELQKQLDKEKSQGARLRQALELSKGDIAPILDLLQEKERQLEIFKEAVLAAKTAVDETRIERDEAVAGMTKSKGDFTQQLLDLESELGMMHKEREELELRLQNALNAKTNTEKNLTQREKERDEAEMELDTLMEERAATIITLEEKSKGLNTAETTLARLAKEVEDLKRREQESAKRLQDAEARVHATESALRKAETNANYAVNEVKTKGMVTGEIEEKLKLTMKDLFFAQAREQELEQKVKDAEMRLKFSEDALMESEMACENAVAEISALKSDSHGSEKILRDEIETLNNDLDQLATELDEKSVQVERAHDTIGDQDIKINALEADLESARDEIEANANAIDAMGQELNNARENKQNLLNQINELSNAHSNALSREAELSHGGDASMKALVAEREAWESKVLELEEILADSEMERDELKMRCQEMENDLDDLMRENSEKIESLTKSLQESQEGGEDSRVDELRHQLLAATSTVESLQRNISDLTVSATEREAANATQLKELEKAIEAASFEREEAEERIGELEMRLQNSDPVSSNPGTADEIHGLEEALAAAVAEKDMMQSELADLETQMDDIWAEKEGLHEKIESLQKELEDARFELEDAGQNVGAEGTGKEIQTLQQARDDALAEVKALQEQLQKVRADGVNLNAPGELEALLKERDEARSQLHVLKSDLANLEAMFEDAQKETEALQMKLQLSSNTNLEQELDDLVAENEGLRKKLEDAENVPSNADNEILTLKSALADAHDQIEKLLEQVETGNQAGNSNSNDAAKIAELESQLEESRFEADDLYAKLEELDNAMSSDAKSAELEALLVGEKSRAATLDATNKSLTNEVTSLHERLARQVVLSKTDGDAQSVIADLENEISVLKSELDNTAQAFDELEAQFLNSENANKELNHALDLADQEIETLNRELDEVYEADTVKELEDTKLKLEECLARLENGEGVPSERPESSDIAKSPEQEMSQVESELRSRIAVLEDQAHAGKESLIQQLQEQQEDAKEMRETLVSRLRQQESEATTLREDLARLQSAFSESSTNLKAAEKLYDDFRSKTERLEKKYLERVDLVESALEQTFGEIESLRARIIQSCQDQGVEPPTFKPLEQLPPPNYEDKDDEAYDAPKTGFLSSLWKGRRPTITSPKEDKRKDKDLLGRPTVGSPQPVDDAFRPKTPSSPPDAHGAKNAGVESAPQDNSSTSKPDLKSSLKGKQSTGILSSLWGGRKNPEDASSSAAASTTVNAPPVTPGSEVASETAPGAMDVKQAIVGADDDDAPQQPPSKFLASIWGAKSKLKRTDSEPA</sequence>
<feature type="region of interest" description="Disordered" evidence="2">
    <location>
        <begin position="523"/>
        <end position="543"/>
    </location>
</feature>
<keyword evidence="1" id="KW-0175">Coiled coil</keyword>
<feature type="compositionally biased region" description="Basic and acidic residues" evidence="2">
    <location>
        <begin position="473"/>
        <end position="482"/>
    </location>
</feature>
<dbReference type="Gene3D" id="1.10.287.1490">
    <property type="match status" value="1"/>
</dbReference>
<dbReference type="Proteomes" id="UP000320333">
    <property type="component" value="Unassembled WGS sequence"/>
</dbReference>
<feature type="region of interest" description="Disordered" evidence="2">
    <location>
        <begin position="93"/>
        <end position="227"/>
    </location>
</feature>
<organism evidence="3 4">
    <name type="scientific">Chytriomyces confervae</name>
    <dbReference type="NCBI Taxonomy" id="246404"/>
    <lineage>
        <taxon>Eukaryota</taxon>
        <taxon>Fungi</taxon>
        <taxon>Fungi incertae sedis</taxon>
        <taxon>Chytridiomycota</taxon>
        <taxon>Chytridiomycota incertae sedis</taxon>
        <taxon>Chytridiomycetes</taxon>
        <taxon>Chytridiales</taxon>
        <taxon>Chytriomycetaceae</taxon>
        <taxon>Chytriomyces</taxon>
    </lineage>
</organism>
<feature type="compositionally biased region" description="Basic and acidic residues" evidence="2">
    <location>
        <begin position="1758"/>
        <end position="1769"/>
    </location>
</feature>
<dbReference type="GO" id="GO:0007076">
    <property type="term" value="P:mitotic chromosome condensation"/>
    <property type="evidence" value="ECO:0007669"/>
    <property type="project" value="TreeGrafter"/>
</dbReference>
<feature type="region of interest" description="Disordered" evidence="2">
    <location>
        <begin position="261"/>
        <end position="383"/>
    </location>
</feature>
<feature type="compositionally biased region" description="Acidic residues" evidence="2">
    <location>
        <begin position="533"/>
        <end position="543"/>
    </location>
</feature>
<keyword evidence="4" id="KW-1185">Reference proteome</keyword>
<evidence type="ECO:0000313" key="4">
    <source>
        <dbReference type="Proteomes" id="UP000320333"/>
    </source>
</evidence>
<proteinExistence type="predicted"/>
<feature type="compositionally biased region" description="Basic and acidic residues" evidence="2">
    <location>
        <begin position="212"/>
        <end position="223"/>
    </location>
</feature>
<feature type="compositionally biased region" description="Basic and acidic residues" evidence="2">
    <location>
        <begin position="307"/>
        <end position="317"/>
    </location>
</feature>
<dbReference type="PANTHER" id="PTHR43941">
    <property type="entry name" value="STRUCTURAL MAINTENANCE OF CHROMOSOMES PROTEIN 2"/>
    <property type="match status" value="1"/>
</dbReference>
<feature type="coiled-coil region" evidence="1">
    <location>
        <begin position="1601"/>
        <end position="1677"/>
    </location>
</feature>
<evidence type="ECO:0000313" key="3">
    <source>
        <dbReference type="EMBL" id="TPX67017.1"/>
    </source>
</evidence>
<feature type="coiled-coil region" evidence="1">
    <location>
        <begin position="897"/>
        <end position="1417"/>
    </location>
</feature>
<gene>
    <name evidence="3" type="ORF">CcCBS67573_g07642</name>
</gene>
<feature type="compositionally biased region" description="Polar residues" evidence="2">
    <location>
        <begin position="14"/>
        <end position="23"/>
    </location>
</feature>
<dbReference type="GO" id="GO:0000785">
    <property type="term" value="C:chromatin"/>
    <property type="evidence" value="ECO:0007669"/>
    <property type="project" value="TreeGrafter"/>
</dbReference>